<accession>A0ACC1D8P4</accession>
<comment type="caution">
    <text evidence="1">The sequence shown here is derived from an EMBL/GenBank/DDBJ whole genome shotgun (WGS) entry which is preliminary data.</text>
</comment>
<proteinExistence type="predicted"/>
<organism evidence="1 2">
    <name type="scientific">Dendrolimus kikuchii</name>
    <dbReference type="NCBI Taxonomy" id="765133"/>
    <lineage>
        <taxon>Eukaryota</taxon>
        <taxon>Metazoa</taxon>
        <taxon>Ecdysozoa</taxon>
        <taxon>Arthropoda</taxon>
        <taxon>Hexapoda</taxon>
        <taxon>Insecta</taxon>
        <taxon>Pterygota</taxon>
        <taxon>Neoptera</taxon>
        <taxon>Endopterygota</taxon>
        <taxon>Lepidoptera</taxon>
        <taxon>Glossata</taxon>
        <taxon>Ditrysia</taxon>
        <taxon>Bombycoidea</taxon>
        <taxon>Lasiocampidae</taxon>
        <taxon>Dendrolimus</taxon>
    </lineage>
</organism>
<keyword evidence="2" id="KW-1185">Reference proteome</keyword>
<reference evidence="1 2" key="1">
    <citation type="journal article" date="2021" name="Front. Genet.">
        <title>Chromosome-Level Genome Assembly Reveals Significant Gene Expansion in the Toll and IMD Signaling Pathways of Dendrolimus kikuchii.</title>
        <authorList>
            <person name="Zhou J."/>
            <person name="Wu P."/>
            <person name="Xiong Z."/>
            <person name="Liu N."/>
            <person name="Zhao N."/>
            <person name="Ji M."/>
            <person name="Qiu Y."/>
            <person name="Yang B."/>
        </authorList>
    </citation>
    <scope>NUCLEOTIDE SEQUENCE [LARGE SCALE GENOMIC DNA]</scope>
    <source>
        <strain evidence="1">Ann1</strain>
    </source>
</reference>
<name>A0ACC1D8P4_9NEOP</name>
<evidence type="ECO:0000313" key="2">
    <source>
        <dbReference type="Proteomes" id="UP000824533"/>
    </source>
</evidence>
<protein>
    <submittedName>
        <fullName evidence="1">Uncharacterized protein</fullName>
    </submittedName>
</protein>
<dbReference type="Proteomes" id="UP000824533">
    <property type="component" value="Linkage Group LG06"/>
</dbReference>
<gene>
    <name evidence="1" type="ORF">K1T71_003629</name>
</gene>
<dbReference type="EMBL" id="CM034392">
    <property type="protein sequence ID" value="KAJ0180225.1"/>
    <property type="molecule type" value="Genomic_DNA"/>
</dbReference>
<evidence type="ECO:0000313" key="1">
    <source>
        <dbReference type="EMBL" id="KAJ0180225.1"/>
    </source>
</evidence>
<sequence>MGGAVSSGKDNDELIDNLMGGNYIRSRHTERVFRALDRADYMTPESRDQAYKDLAWRHGPLHLSAPCIYSEVMEGLELKPGLSFLNIGSGTGYLSTMVGLVIGAGGINHGIEVHPMVVDYSITKNAHFLENSPILDDFDFCEPKFFCGNGLSLPPLQAAYDRVYVGAGCPTEYFNYFKQLIKVGGILVMPLNDSLVQIRHDTAEEWSTQNILNVSFATLKAPTEEEATDFIKLDDQCPPRLQILSRSVIRRCMRLSMLSRHPDLREPPYKPKSPNNCPRRICIPIEDDTDIEGLNALHDLDRANGANEMNALLSLVLSMGQNRVAGALRFDSLDSPSDSSDEEDGDNDDGAGDDGDDNDDDDNDGGGASLSEESPPAGDGGASKRPCRGLLTFELQDSRQDSADTAASASSNSPGEAPPRREGGERLLCDGT</sequence>